<dbReference type="AlphaFoldDB" id="A0A835I669"/>
<keyword evidence="1" id="KW-0732">Signal</keyword>
<proteinExistence type="predicted"/>
<feature type="chain" id="PRO_5032777909" description="Bifunctional inhibitor/plant lipid transfer protein/seed storage helical domain-containing protein" evidence="1">
    <location>
        <begin position="26"/>
        <end position="112"/>
    </location>
</feature>
<protein>
    <recommendedName>
        <fullName evidence="2">Bifunctional inhibitor/plant lipid transfer protein/seed storage helical domain-containing protein</fullName>
    </recommendedName>
</protein>
<dbReference type="Pfam" id="PF14368">
    <property type="entry name" value="LTP_2"/>
    <property type="match status" value="1"/>
</dbReference>
<evidence type="ECO:0000313" key="3">
    <source>
        <dbReference type="EMBL" id="KAF9611986.1"/>
    </source>
</evidence>
<dbReference type="GO" id="GO:0005504">
    <property type="term" value="F:fatty acid binding"/>
    <property type="evidence" value="ECO:0007669"/>
    <property type="project" value="InterPro"/>
</dbReference>
<dbReference type="InterPro" id="IPR039265">
    <property type="entry name" value="DIR1-like"/>
</dbReference>
<accession>A0A835I669</accession>
<evidence type="ECO:0000256" key="1">
    <source>
        <dbReference type="SAM" id="SignalP"/>
    </source>
</evidence>
<dbReference type="InterPro" id="IPR036312">
    <property type="entry name" value="Bifun_inhib/LTP/seed_sf"/>
</dbReference>
<dbReference type="PANTHER" id="PTHR33122:SF43">
    <property type="entry name" value="BIFUNCTIONAL INHIBITOR_PLANT LIPID TRANSFER PROTEIN_SEED STORAGE HELICAL DOMAIN-CONTAINING PROTEIN"/>
    <property type="match status" value="1"/>
</dbReference>
<dbReference type="Proteomes" id="UP000631114">
    <property type="component" value="Unassembled WGS sequence"/>
</dbReference>
<dbReference type="Gene3D" id="1.10.110.10">
    <property type="entry name" value="Plant lipid-transfer and hydrophobic proteins"/>
    <property type="match status" value="1"/>
</dbReference>
<evidence type="ECO:0000313" key="4">
    <source>
        <dbReference type="Proteomes" id="UP000631114"/>
    </source>
</evidence>
<feature type="domain" description="Bifunctional inhibitor/plant lipid transfer protein/seed storage helical" evidence="2">
    <location>
        <begin position="20"/>
        <end position="98"/>
    </location>
</feature>
<organism evidence="3 4">
    <name type="scientific">Coptis chinensis</name>
    <dbReference type="NCBI Taxonomy" id="261450"/>
    <lineage>
        <taxon>Eukaryota</taxon>
        <taxon>Viridiplantae</taxon>
        <taxon>Streptophyta</taxon>
        <taxon>Embryophyta</taxon>
        <taxon>Tracheophyta</taxon>
        <taxon>Spermatophyta</taxon>
        <taxon>Magnoliopsida</taxon>
        <taxon>Ranunculales</taxon>
        <taxon>Ranunculaceae</taxon>
        <taxon>Coptidoideae</taxon>
        <taxon>Coptis</taxon>
    </lineage>
</organism>
<keyword evidence="4" id="KW-1185">Reference proteome</keyword>
<gene>
    <name evidence="3" type="ORF">IFM89_037269</name>
</gene>
<dbReference type="InterPro" id="IPR016140">
    <property type="entry name" value="Bifunc_inhib/LTP/seed_store"/>
</dbReference>
<dbReference type="EMBL" id="JADFTS010000004">
    <property type="protein sequence ID" value="KAF9611986.1"/>
    <property type="molecule type" value="Genomic_DNA"/>
</dbReference>
<sequence>MARAVHSFLLVGVLVVVAILGGSKAINICNMESSQLMQCLPAIRPPPSAPTPGCCDLIRHANIPCLCSYKPYLPALGIDPTLALQLPKKCNMTDAAECPCVITEFLGRIIVS</sequence>
<dbReference type="SUPFAM" id="SSF47699">
    <property type="entry name" value="Bifunctional inhibitor/lipid-transfer protein/seed storage 2S albumin"/>
    <property type="match status" value="1"/>
</dbReference>
<comment type="caution">
    <text evidence="3">The sequence shown here is derived from an EMBL/GenBank/DDBJ whole genome shotgun (WGS) entry which is preliminary data.</text>
</comment>
<dbReference type="InterPro" id="IPR044741">
    <property type="entry name" value="NsLTP-like"/>
</dbReference>
<dbReference type="CDD" id="cd04660">
    <property type="entry name" value="nsLTP_like"/>
    <property type="match status" value="1"/>
</dbReference>
<reference evidence="3 4" key="1">
    <citation type="submission" date="2020-10" db="EMBL/GenBank/DDBJ databases">
        <title>The Coptis chinensis genome and diversification of protoberbering-type alkaloids.</title>
        <authorList>
            <person name="Wang B."/>
            <person name="Shu S."/>
            <person name="Song C."/>
            <person name="Liu Y."/>
        </authorList>
    </citation>
    <scope>NUCLEOTIDE SEQUENCE [LARGE SCALE GENOMIC DNA]</scope>
    <source>
        <strain evidence="3">HL-2020</strain>
        <tissue evidence="3">Leaf</tissue>
    </source>
</reference>
<evidence type="ECO:0000259" key="2">
    <source>
        <dbReference type="Pfam" id="PF14368"/>
    </source>
</evidence>
<name>A0A835I669_9MAGN</name>
<dbReference type="OrthoDB" id="656626at2759"/>
<dbReference type="PANTHER" id="PTHR33122">
    <property type="entry name" value="LIPID BINDING PROTEIN-RELATED"/>
    <property type="match status" value="1"/>
</dbReference>
<dbReference type="GO" id="GO:0009627">
    <property type="term" value="P:systemic acquired resistance"/>
    <property type="evidence" value="ECO:0007669"/>
    <property type="project" value="InterPro"/>
</dbReference>
<feature type="signal peptide" evidence="1">
    <location>
        <begin position="1"/>
        <end position="25"/>
    </location>
</feature>